<comment type="similarity">
    <text evidence="1">Belongs to the BlaI transcriptional regulatory family.</text>
</comment>
<dbReference type="GO" id="GO:0045892">
    <property type="term" value="P:negative regulation of DNA-templated transcription"/>
    <property type="evidence" value="ECO:0007669"/>
    <property type="project" value="InterPro"/>
</dbReference>
<reference evidence="5 6" key="1">
    <citation type="submission" date="2019-08" db="EMBL/GenBank/DDBJ databases">
        <title>Deep-cultivation of Planctomycetes and their phenomic and genomic characterization uncovers novel biology.</title>
        <authorList>
            <person name="Wiegand S."/>
            <person name="Jogler M."/>
            <person name="Boedeker C."/>
            <person name="Pinto D."/>
            <person name="Vollmers J."/>
            <person name="Rivas-Marin E."/>
            <person name="Kohn T."/>
            <person name="Peeters S.H."/>
            <person name="Heuer A."/>
            <person name="Rast P."/>
            <person name="Oberbeckmann S."/>
            <person name="Bunk B."/>
            <person name="Jeske O."/>
            <person name="Meyerdierks A."/>
            <person name="Storesund J.E."/>
            <person name="Kallscheuer N."/>
            <person name="Luecker S."/>
            <person name="Lage O.M."/>
            <person name="Pohl T."/>
            <person name="Merkel B.J."/>
            <person name="Hornburger P."/>
            <person name="Mueller R.-W."/>
            <person name="Bruemmer F."/>
            <person name="Labrenz M."/>
            <person name="Spormann A.M."/>
            <person name="Op den Camp H."/>
            <person name="Overmann J."/>
            <person name="Amann R."/>
            <person name="Jetten M.S.M."/>
            <person name="Mascher T."/>
            <person name="Medema M.H."/>
            <person name="Devos D.P."/>
            <person name="Kaster A.-K."/>
            <person name="Ovreas L."/>
            <person name="Rohde M."/>
            <person name="Galperin M.Y."/>
            <person name="Jogler C."/>
        </authorList>
    </citation>
    <scope>NUCLEOTIDE SEQUENCE [LARGE SCALE GENOMIC DNA]</scope>
    <source>
        <strain evidence="5 6">FC18</strain>
    </source>
</reference>
<dbReference type="Pfam" id="PF03965">
    <property type="entry name" value="Penicillinase_R"/>
    <property type="match status" value="1"/>
</dbReference>
<evidence type="ECO:0000313" key="6">
    <source>
        <dbReference type="Proteomes" id="UP000322214"/>
    </source>
</evidence>
<sequence length="133" mass="15576">MTQKKQLDPLSDKQREIMDIVWELGEASVFEVREELLKRRQVARNTVRTMMERLEEKGWLRFRVIGRTHFYAALIPREVNLGRRVMDLVNKICGGSPANLMSALINHGDLSEAEIERIEKLLAEAKRDMERKK</sequence>
<gene>
    <name evidence="5" type="primary">blaI_8</name>
    <name evidence="5" type="ORF">MFFC18_46010</name>
</gene>
<keyword evidence="2" id="KW-0805">Transcription regulation</keyword>
<dbReference type="Gene3D" id="1.10.10.10">
    <property type="entry name" value="Winged helix-like DNA-binding domain superfamily/Winged helix DNA-binding domain"/>
    <property type="match status" value="1"/>
</dbReference>
<evidence type="ECO:0000256" key="1">
    <source>
        <dbReference type="ARBA" id="ARBA00011046"/>
    </source>
</evidence>
<evidence type="ECO:0000313" key="5">
    <source>
        <dbReference type="EMBL" id="QEG24680.1"/>
    </source>
</evidence>
<dbReference type="EMBL" id="CP042912">
    <property type="protein sequence ID" value="QEG24680.1"/>
    <property type="molecule type" value="Genomic_DNA"/>
</dbReference>
<accession>A0A5B9PHB8</accession>
<dbReference type="InterPro" id="IPR005650">
    <property type="entry name" value="BlaI_family"/>
</dbReference>
<dbReference type="AlphaFoldDB" id="A0A5B9PHB8"/>
<organism evidence="5 6">
    <name type="scientific">Mariniblastus fucicola</name>
    <dbReference type="NCBI Taxonomy" id="980251"/>
    <lineage>
        <taxon>Bacteria</taxon>
        <taxon>Pseudomonadati</taxon>
        <taxon>Planctomycetota</taxon>
        <taxon>Planctomycetia</taxon>
        <taxon>Pirellulales</taxon>
        <taxon>Pirellulaceae</taxon>
        <taxon>Mariniblastus</taxon>
    </lineage>
</organism>
<dbReference type="OrthoDB" id="214792at2"/>
<dbReference type="Gene3D" id="1.10.4040.10">
    <property type="entry name" value="Penicillinase repressor domain"/>
    <property type="match status" value="1"/>
</dbReference>
<protein>
    <submittedName>
        <fullName evidence="5">Penicillinase repressor</fullName>
    </submittedName>
</protein>
<dbReference type="InterPro" id="IPR036390">
    <property type="entry name" value="WH_DNA-bd_sf"/>
</dbReference>
<dbReference type="GO" id="GO:0003677">
    <property type="term" value="F:DNA binding"/>
    <property type="evidence" value="ECO:0007669"/>
    <property type="project" value="UniProtKB-KW"/>
</dbReference>
<keyword evidence="6" id="KW-1185">Reference proteome</keyword>
<dbReference type="InterPro" id="IPR036388">
    <property type="entry name" value="WH-like_DNA-bd_sf"/>
</dbReference>
<dbReference type="KEGG" id="mff:MFFC18_46010"/>
<dbReference type="Proteomes" id="UP000322214">
    <property type="component" value="Chromosome"/>
</dbReference>
<dbReference type="RefSeq" id="WP_075083758.1">
    <property type="nucleotide sequence ID" value="NZ_CP042912.1"/>
</dbReference>
<keyword evidence="4" id="KW-0804">Transcription</keyword>
<dbReference type="SUPFAM" id="SSF46785">
    <property type="entry name" value="Winged helix' DNA-binding domain"/>
    <property type="match status" value="1"/>
</dbReference>
<keyword evidence="3" id="KW-0238">DNA-binding</keyword>
<name>A0A5B9PHB8_9BACT</name>
<evidence type="ECO:0000256" key="2">
    <source>
        <dbReference type="ARBA" id="ARBA00023015"/>
    </source>
</evidence>
<evidence type="ECO:0000256" key="3">
    <source>
        <dbReference type="ARBA" id="ARBA00023125"/>
    </source>
</evidence>
<proteinExistence type="inferred from homology"/>
<evidence type="ECO:0000256" key="4">
    <source>
        <dbReference type="ARBA" id="ARBA00023163"/>
    </source>
</evidence>
<dbReference type="STRING" id="980251.GCA_001642875_00968"/>
<dbReference type="PIRSF" id="PIRSF019455">
    <property type="entry name" value="CopR_AtkY"/>
    <property type="match status" value="1"/>
</dbReference>